<organism evidence="2 3">
    <name type="scientific">Stylosanthes scabra</name>
    <dbReference type="NCBI Taxonomy" id="79078"/>
    <lineage>
        <taxon>Eukaryota</taxon>
        <taxon>Viridiplantae</taxon>
        <taxon>Streptophyta</taxon>
        <taxon>Embryophyta</taxon>
        <taxon>Tracheophyta</taxon>
        <taxon>Spermatophyta</taxon>
        <taxon>Magnoliopsida</taxon>
        <taxon>eudicotyledons</taxon>
        <taxon>Gunneridae</taxon>
        <taxon>Pentapetalae</taxon>
        <taxon>rosids</taxon>
        <taxon>fabids</taxon>
        <taxon>Fabales</taxon>
        <taxon>Fabaceae</taxon>
        <taxon>Papilionoideae</taxon>
        <taxon>50 kb inversion clade</taxon>
        <taxon>dalbergioids sensu lato</taxon>
        <taxon>Dalbergieae</taxon>
        <taxon>Pterocarpus clade</taxon>
        <taxon>Stylosanthes</taxon>
    </lineage>
</organism>
<name>A0ABU6ZDW6_9FABA</name>
<evidence type="ECO:0000313" key="2">
    <source>
        <dbReference type="EMBL" id="MED6220143.1"/>
    </source>
</evidence>
<reference evidence="2 3" key="1">
    <citation type="journal article" date="2023" name="Plants (Basel)">
        <title>Bridging the Gap: Combining Genomics and Transcriptomics Approaches to Understand Stylosanthes scabra, an Orphan Legume from the Brazilian Caatinga.</title>
        <authorList>
            <person name="Ferreira-Neto J.R.C."/>
            <person name="da Silva M.D."/>
            <person name="Binneck E."/>
            <person name="de Melo N.F."/>
            <person name="da Silva R.H."/>
            <person name="de Melo A.L.T.M."/>
            <person name="Pandolfi V."/>
            <person name="Bustamante F.O."/>
            <person name="Brasileiro-Vidal A.C."/>
            <person name="Benko-Iseppon A.M."/>
        </authorList>
    </citation>
    <scope>NUCLEOTIDE SEQUENCE [LARGE SCALE GENOMIC DNA]</scope>
    <source>
        <tissue evidence="2">Leaves</tissue>
    </source>
</reference>
<proteinExistence type="predicted"/>
<gene>
    <name evidence="2" type="ORF">PIB30_041991</name>
</gene>
<keyword evidence="1" id="KW-1133">Transmembrane helix</keyword>
<protein>
    <submittedName>
        <fullName evidence="2">Uncharacterized protein</fullName>
    </submittedName>
</protein>
<feature type="transmembrane region" description="Helical" evidence="1">
    <location>
        <begin position="95"/>
        <end position="118"/>
    </location>
</feature>
<keyword evidence="1" id="KW-0472">Membrane</keyword>
<sequence>MGDEHLRDQGSLAALFVFSVVASVQFAYYWLDHKKKGSVDDEKQNQLRAEIKGLLKEAKLLSQPATFEQAAKLKRLAASKEKELTKCQKIQNKDYALYTKLMLVTKYVTYALLLFWYWHVPVASISQQLVQPFGRFLSWSTSGAQKTHATYLPGFADLSVKLIAISR</sequence>
<dbReference type="Proteomes" id="UP001341840">
    <property type="component" value="Unassembled WGS sequence"/>
</dbReference>
<dbReference type="EMBL" id="JASCZI010272096">
    <property type="protein sequence ID" value="MED6220143.1"/>
    <property type="molecule type" value="Genomic_DNA"/>
</dbReference>
<feature type="transmembrane region" description="Helical" evidence="1">
    <location>
        <begin position="12"/>
        <end position="31"/>
    </location>
</feature>
<evidence type="ECO:0000256" key="1">
    <source>
        <dbReference type="SAM" id="Phobius"/>
    </source>
</evidence>
<keyword evidence="3" id="KW-1185">Reference proteome</keyword>
<accession>A0ABU6ZDW6</accession>
<evidence type="ECO:0000313" key="3">
    <source>
        <dbReference type="Proteomes" id="UP001341840"/>
    </source>
</evidence>
<comment type="caution">
    <text evidence="2">The sequence shown here is derived from an EMBL/GenBank/DDBJ whole genome shotgun (WGS) entry which is preliminary data.</text>
</comment>
<keyword evidence="1" id="KW-0812">Transmembrane</keyword>